<gene>
    <name evidence="11" type="primary">argE-3</name>
    <name evidence="12" type="ORF">GA0071312_1807</name>
    <name evidence="11" type="ORF">HLUCCO17_15125</name>
</gene>
<dbReference type="NCBIfam" id="NF005710">
    <property type="entry name" value="PRK07522.1"/>
    <property type="match status" value="1"/>
</dbReference>
<comment type="caution">
    <text evidence="11">The sequence shown here is derived from an EMBL/GenBank/DDBJ whole genome shotgun (WGS) entry which is preliminary data.</text>
</comment>
<keyword evidence="4" id="KW-0055">Arginine biosynthesis</keyword>
<dbReference type="Gene3D" id="3.40.630.10">
    <property type="entry name" value="Zn peptidases"/>
    <property type="match status" value="1"/>
</dbReference>
<dbReference type="GO" id="GO:0006526">
    <property type="term" value="P:L-arginine biosynthetic process"/>
    <property type="evidence" value="ECO:0007669"/>
    <property type="project" value="UniProtKB-KW"/>
</dbReference>
<dbReference type="GO" id="GO:0008777">
    <property type="term" value="F:acetylornithine deacetylase activity"/>
    <property type="evidence" value="ECO:0007669"/>
    <property type="project" value="UniProtKB-EC"/>
</dbReference>
<keyword evidence="14" id="KW-1185">Reference proteome</keyword>
<evidence type="ECO:0000313" key="12">
    <source>
        <dbReference type="EMBL" id="SCC80879.1"/>
    </source>
</evidence>
<dbReference type="InterPro" id="IPR036264">
    <property type="entry name" value="Bact_exopeptidase_dim_dom"/>
</dbReference>
<protein>
    <submittedName>
        <fullName evidence="11 12">Acetylornithine deacetylase</fullName>
        <ecNumber evidence="11">3.5.1.16</ecNumber>
    </submittedName>
</protein>
<evidence type="ECO:0000256" key="3">
    <source>
        <dbReference type="ARBA" id="ARBA00022490"/>
    </source>
</evidence>
<dbReference type="GO" id="GO:0046872">
    <property type="term" value="F:metal ion binding"/>
    <property type="evidence" value="ECO:0007669"/>
    <property type="project" value="UniProtKB-KW"/>
</dbReference>
<evidence type="ECO:0000313" key="11">
    <source>
        <dbReference type="EMBL" id="KPQ09432.1"/>
    </source>
</evidence>
<evidence type="ECO:0000256" key="1">
    <source>
        <dbReference type="ARBA" id="ARBA00001947"/>
    </source>
</evidence>
<dbReference type="Pfam" id="PF01546">
    <property type="entry name" value="Peptidase_M20"/>
    <property type="match status" value="1"/>
</dbReference>
<keyword evidence="5" id="KW-0028">Amino-acid biosynthesis</keyword>
<dbReference type="InterPro" id="IPR011650">
    <property type="entry name" value="Peptidase_M20_dimer"/>
</dbReference>
<sequence>MSYDRIASILSTLVAFDTTSRNSNLAIIDWIERFLAPHGFSFERIYDETGLKANLWASIGPQDEPGFVLSGHTDVVPVDGQNWSSDPFTVTERDGRLYGRGTCDMKGFLAVCLANAERMAQAPLARPIHFAFSYDEEVGCVGARGLVSWLRDQPVRPQACFVGEPSGMQVVLGHKAKRSLVATIRGLTRHSSLAPQGVNAVEFGALLVAEIRRIAEELQESGARDALYDVAHTTAHVGIMQGGTALNIVPDRCEIRFEFRAVGQDDPDTLVQQVKDYASRVLEPRMQAVDPASGIDIDVFAGFPGLDTEPEADVATLAKRLAGRNDHAKVAYGTEAGLFQAIAEVPTVIVGPGAIAQAHQADEWVAIDDLMKCDAFIQALVEHATRA</sequence>
<feature type="domain" description="Peptidase M20 dimerisation" evidence="10">
    <location>
        <begin position="173"/>
        <end position="283"/>
    </location>
</feature>
<evidence type="ECO:0000313" key="14">
    <source>
        <dbReference type="Proteomes" id="UP000182800"/>
    </source>
</evidence>
<evidence type="ECO:0000256" key="2">
    <source>
        <dbReference type="ARBA" id="ARBA00005691"/>
    </source>
</evidence>
<proteinExistence type="inferred from homology"/>
<evidence type="ECO:0000256" key="8">
    <source>
        <dbReference type="ARBA" id="ARBA00022833"/>
    </source>
</evidence>
<dbReference type="Proteomes" id="UP000182800">
    <property type="component" value="Unassembled WGS sequence"/>
</dbReference>
<comment type="cofactor">
    <cofactor evidence="1">
        <name>Zn(2+)</name>
        <dbReference type="ChEBI" id="CHEBI:29105"/>
    </cofactor>
</comment>
<dbReference type="InterPro" id="IPR001261">
    <property type="entry name" value="ArgE/DapE_CS"/>
</dbReference>
<dbReference type="AlphaFoldDB" id="A0A0P7X456"/>
<evidence type="ECO:0000256" key="9">
    <source>
        <dbReference type="ARBA" id="ARBA00023285"/>
    </source>
</evidence>
<dbReference type="InterPro" id="IPR002933">
    <property type="entry name" value="Peptidase_M20"/>
</dbReference>
<evidence type="ECO:0000313" key="13">
    <source>
        <dbReference type="Proteomes" id="UP000050497"/>
    </source>
</evidence>
<dbReference type="CDD" id="cd03894">
    <property type="entry name" value="M20_ArgE"/>
    <property type="match status" value="1"/>
</dbReference>
<dbReference type="RefSeq" id="WP_074444689.1">
    <property type="nucleotide sequence ID" value="NZ_FMBM01000002.1"/>
</dbReference>
<dbReference type="Gene3D" id="3.30.70.360">
    <property type="match status" value="1"/>
</dbReference>
<evidence type="ECO:0000256" key="5">
    <source>
        <dbReference type="ARBA" id="ARBA00022605"/>
    </source>
</evidence>
<dbReference type="Proteomes" id="UP000050497">
    <property type="component" value="Unassembled WGS sequence"/>
</dbReference>
<keyword evidence="9" id="KW-0170">Cobalt</keyword>
<dbReference type="NCBIfam" id="TIGR01892">
    <property type="entry name" value="AcOrn-deacetyl"/>
    <property type="match status" value="1"/>
</dbReference>
<dbReference type="EMBL" id="LJSX01000028">
    <property type="protein sequence ID" value="KPQ09432.1"/>
    <property type="molecule type" value="Genomic_DNA"/>
</dbReference>
<evidence type="ECO:0000256" key="6">
    <source>
        <dbReference type="ARBA" id="ARBA00022723"/>
    </source>
</evidence>
<dbReference type="InterPro" id="IPR050072">
    <property type="entry name" value="Peptidase_M20A"/>
</dbReference>
<name>A0A0P7X456_9HYPH</name>
<dbReference type="InterPro" id="IPR010169">
    <property type="entry name" value="AcOrn-deacetyl"/>
</dbReference>
<dbReference type="Pfam" id="PF07687">
    <property type="entry name" value="M20_dimer"/>
    <property type="match status" value="1"/>
</dbReference>
<dbReference type="EMBL" id="FMBM01000002">
    <property type="protein sequence ID" value="SCC80879.1"/>
    <property type="molecule type" value="Genomic_DNA"/>
</dbReference>
<comment type="similarity">
    <text evidence="2">Belongs to the peptidase M20A family. ArgE subfamily.</text>
</comment>
<reference evidence="11 13" key="1">
    <citation type="submission" date="2015-09" db="EMBL/GenBank/DDBJ databases">
        <title>Identification and resolution of microdiversity through metagenomic sequencing of parallel consortia.</title>
        <authorList>
            <person name="Nelson W.C."/>
            <person name="Romine M.F."/>
            <person name="Lindemann S.R."/>
        </authorList>
    </citation>
    <scope>NUCLEOTIDE SEQUENCE [LARGE SCALE GENOMIC DNA]</scope>
    <source>
        <strain evidence="11">HL-109</strain>
    </source>
</reference>
<accession>A0A0P7X456</accession>
<evidence type="ECO:0000256" key="7">
    <source>
        <dbReference type="ARBA" id="ARBA00022801"/>
    </source>
</evidence>
<keyword evidence="7 11" id="KW-0378">Hydrolase</keyword>
<dbReference type="PANTHER" id="PTHR43808:SF31">
    <property type="entry name" value="N-ACETYL-L-CITRULLINE DEACETYLASE"/>
    <property type="match status" value="1"/>
</dbReference>
<dbReference type="SUPFAM" id="SSF55031">
    <property type="entry name" value="Bacterial exopeptidase dimerisation domain"/>
    <property type="match status" value="1"/>
</dbReference>
<dbReference type="STRING" id="1653334.GA0071312_1807"/>
<dbReference type="PROSITE" id="PS00759">
    <property type="entry name" value="ARGE_DAPE_CPG2_2"/>
    <property type="match status" value="1"/>
</dbReference>
<evidence type="ECO:0000259" key="10">
    <source>
        <dbReference type="Pfam" id="PF07687"/>
    </source>
</evidence>
<keyword evidence="8" id="KW-0862">Zinc</keyword>
<dbReference type="SUPFAM" id="SSF53187">
    <property type="entry name" value="Zn-dependent exopeptidases"/>
    <property type="match status" value="1"/>
</dbReference>
<keyword evidence="3" id="KW-0963">Cytoplasm</keyword>
<dbReference type="PANTHER" id="PTHR43808">
    <property type="entry name" value="ACETYLORNITHINE DEACETYLASE"/>
    <property type="match status" value="1"/>
</dbReference>
<dbReference type="EC" id="3.5.1.16" evidence="11"/>
<dbReference type="PATRIC" id="fig|1653334.4.peg.770"/>
<evidence type="ECO:0000256" key="4">
    <source>
        <dbReference type="ARBA" id="ARBA00022571"/>
    </source>
</evidence>
<organism evidence="11 13">
    <name type="scientific">Saliniramus fredricksonii</name>
    <dbReference type="NCBI Taxonomy" id="1653334"/>
    <lineage>
        <taxon>Bacteria</taxon>
        <taxon>Pseudomonadati</taxon>
        <taxon>Pseudomonadota</taxon>
        <taxon>Alphaproteobacteria</taxon>
        <taxon>Hyphomicrobiales</taxon>
        <taxon>Salinarimonadaceae</taxon>
        <taxon>Saliniramus</taxon>
    </lineage>
</organism>
<dbReference type="OrthoDB" id="9809784at2"/>
<reference evidence="12 14" key="2">
    <citation type="submission" date="2016-08" db="EMBL/GenBank/DDBJ databases">
        <authorList>
            <person name="Varghese N."/>
            <person name="Submissions Spin"/>
        </authorList>
    </citation>
    <scope>NUCLEOTIDE SEQUENCE [LARGE SCALE GENOMIC DNA]</scope>
    <source>
        <strain evidence="12 14">HL-109</strain>
    </source>
</reference>
<keyword evidence="6" id="KW-0479">Metal-binding</keyword>